<dbReference type="OrthoDB" id="1439272at2"/>
<keyword evidence="1" id="KW-1133">Transmembrane helix</keyword>
<gene>
    <name evidence="2" type="ORF">CLV91_1683</name>
</gene>
<keyword evidence="1" id="KW-0812">Transmembrane</keyword>
<dbReference type="Proteomes" id="UP000269412">
    <property type="component" value="Unassembled WGS sequence"/>
</dbReference>
<evidence type="ECO:0000313" key="2">
    <source>
        <dbReference type="EMBL" id="RKR12971.1"/>
    </source>
</evidence>
<dbReference type="RefSeq" id="WP_147406409.1">
    <property type="nucleotide sequence ID" value="NZ_RBIQ01000008.1"/>
</dbReference>
<keyword evidence="1" id="KW-0472">Membrane</keyword>
<evidence type="ECO:0000313" key="3">
    <source>
        <dbReference type="Proteomes" id="UP000269412"/>
    </source>
</evidence>
<proteinExistence type="predicted"/>
<evidence type="ECO:0000256" key="1">
    <source>
        <dbReference type="SAM" id="Phobius"/>
    </source>
</evidence>
<protein>
    <submittedName>
        <fullName evidence="2">Uncharacterized protein</fullName>
    </submittedName>
</protein>
<feature type="transmembrane region" description="Helical" evidence="1">
    <location>
        <begin position="50"/>
        <end position="72"/>
    </location>
</feature>
<dbReference type="AlphaFoldDB" id="A0A495E8I3"/>
<comment type="caution">
    <text evidence="2">The sequence shown here is derived from an EMBL/GenBank/DDBJ whole genome shotgun (WGS) entry which is preliminary data.</text>
</comment>
<dbReference type="EMBL" id="RBIQ01000008">
    <property type="protein sequence ID" value="RKR12971.1"/>
    <property type="molecule type" value="Genomic_DNA"/>
</dbReference>
<sequence>MMDNFEKHIRENKDFFNDKKADKNKMWDAISKELDTVESKKVIPLWKSTGFKIAASIIIILGLLTIAGPILLHPNNAGIETSYANKEVLDIEFHYKNLVEHQVKLVQEHPALSKEDKKEFLSFMQDLDDEYDELKIEMKKNLDNERILEALIGNYKKRIELIENLLKQINSSKKINEDYGYTL</sequence>
<accession>A0A495E8I3</accession>
<keyword evidence="3" id="KW-1185">Reference proteome</keyword>
<name>A0A495E8I3_9FLAO</name>
<organism evidence="2 3">
    <name type="scientific">Maribacter vaceletii</name>
    <dbReference type="NCBI Taxonomy" id="1206816"/>
    <lineage>
        <taxon>Bacteria</taxon>
        <taxon>Pseudomonadati</taxon>
        <taxon>Bacteroidota</taxon>
        <taxon>Flavobacteriia</taxon>
        <taxon>Flavobacteriales</taxon>
        <taxon>Flavobacteriaceae</taxon>
        <taxon>Maribacter</taxon>
    </lineage>
</organism>
<reference evidence="2 3" key="1">
    <citation type="submission" date="2018-10" db="EMBL/GenBank/DDBJ databases">
        <title>Genomic Encyclopedia of Archaeal and Bacterial Type Strains, Phase II (KMG-II): from individual species to whole genera.</title>
        <authorList>
            <person name="Goeker M."/>
        </authorList>
    </citation>
    <scope>NUCLEOTIDE SEQUENCE [LARGE SCALE GENOMIC DNA]</scope>
    <source>
        <strain evidence="2 3">DSM 25230</strain>
    </source>
</reference>